<feature type="non-terminal residue" evidence="2">
    <location>
        <position position="108"/>
    </location>
</feature>
<feature type="region of interest" description="Disordered" evidence="1">
    <location>
        <begin position="1"/>
        <end position="64"/>
    </location>
</feature>
<name>A0A7J6R4T9_PEROL</name>
<organism evidence="2 3">
    <name type="scientific">Perkinsus olseni</name>
    <name type="common">Perkinsus atlanticus</name>
    <dbReference type="NCBI Taxonomy" id="32597"/>
    <lineage>
        <taxon>Eukaryota</taxon>
        <taxon>Sar</taxon>
        <taxon>Alveolata</taxon>
        <taxon>Perkinsozoa</taxon>
        <taxon>Perkinsea</taxon>
        <taxon>Perkinsida</taxon>
        <taxon>Perkinsidae</taxon>
        <taxon>Perkinsus</taxon>
    </lineage>
</organism>
<accession>A0A7J6R4T9</accession>
<dbReference type="AlphaFoldDB" id="A0A7J6R4T9"/>
<proteinExistence type="predicted"/>
<feature type="compositionally biased region" description="Basic and acidic residues" evidence="1">
    <location>
        <begin position="47"/>
        <end position="64"/>
    </location>
</feature>
<feature type="compositionally biased region" description="Low complexity" evidence="1">
    <location>
        <begin position="32"/>
        <end position="45"/>
    </location>
</feature>
<feature type="compositionally biased region" description="Basic and acidic residues" evidence="1">
    <location>
        <begin position="1"/>
        <end position="29"/>
    </location>
</feature>
<gene>
    <name evidence="2" type="ORF">FOZ62_022539</name>
</gene>
<evidence type="ECO:0000313" key="3">
    <source>
        <dbReference type="Proteomes" id="UP000574390"/>
    </source>
</evidence>
<reference evidence="2 3" key="1">
    <citation type="submission" date="2020-04" db="EMBL/GenBank/DDBJ databases">
        <title>Perkinsus olseni comparative genomics.</title>
        <authorList>
            <person name="Bogema D.R."/>
        </authorList>
    </citation>
    <scope>NUCLEOTIDE SEQUENCE [LARGE SCALE GENOMIC DNA]</scope>
    <source>
        <strain evidence="2">ATCC PRA-205</strain>
    </source>
</reference>
<feature type="non-terminal residue" evidence="2">
    <location>
        <position position="1"/>
    </location>
</feature>
<dbReference type="Proteomes" id="UP000574390">
    <property type="component" value="Unassembled WGS sequence"/>
</dbReference>
<sequence>QKAAADEARKAQEAEAKAKADDMRKRDLGMPKASAGAAAVGYAAAKSRKDTEGGAKQADDERKEIEARNSRILWQMREEAAKKAHQRRQEAAAAEEDRLMQTAVQFHK</sequence>
<dbReference type="EMBL" id="JABANM010025205">
    <property type="protein sequence ID" value="KAF4714946.1"/>
    <property type="molecule type" value="Genomic_DNA"/>
</dbReference>
<protein>
    <submittedName>
        <fullName evidence="2">Uncharacterized protein</fullName>
    </submittedName>
</protein>
<comment type="caution">
    <text evidence="2">The sequence shown here is derived from an EMBL/GenBank/DDBJ whole genome shotgun (WGS) entry which is preliminary data.</text>
</comment>
<evidence type="ECO:0000313" key="2">
    <source>
        <dbReference type="EMBL" id="KAF4714946.1"/>
    </source>
</evidence>
<evidence type="ECO:0000256" key="1">
    <source>
        <dbReference type="SAM" id="MobiDB-lite"/>
    </source>
</evidence>